<evidence type="ECO:0000259" key="3">
    <source>
        <dbReference type="PROSITE" id="PS51462"/>
    </source>
</evidence>
<name>A0A5B8IFZ6_9ACTN</name>
<organism evidence="4 5">
    <name type="scientific">Streptomyces qinzhouensis</name>
    <dbReference type="NCBI Taxonomy" id="2599401"/>
    <lineage>
        <taxon>Bacteria</taxon>
        <taxon>Bacillati</taxon>
        <taxon>Actinomycetota</taxon>
        <taxon>Actinomycetes</taxon>
        <taxon>Kitasatosporales</taxon>
        <taxon>Streptomycetaceae</taxon>
        <taxon>Streptomyces</taxon>
    </lineage>
</organism>
<reference evidence="4 5" key="1">
    <citation type="submission" date="2019-07" db="EMBL/GenBank/DDBJ databases">
        <authorList>
            <person name="Zhu P."/>
        </authorList>
    </citation>
    <scope>NUCLEOTIDE SEQUENCE [LARGE SCALE GENOMIC DNA]</scope>
    <source>
        <strain evidence="4 5">SSL-25</strain>
    </source>
</reference>
<keyword evidence="2" id="KW-0378">Hydrolase</keyword>
<dbReference type="EMBL" id="CP042266">
    <property type="protein sequence ID" value="QDY76159.1"/>
    <property type="molecule type" value="Genomic_DNA"/>
</dbReference>
<proteinExistence type="predicted"/>
<dbReference type="GO" id="GO:0016787">
    <property type="term" value="F:hydrolase activity"/>
    <property type="evidence" value="ECO:0007669"/>
    <property type="project" value="UniProtKB-KW"/>
</dbReference>
<dbReference type="Proteomes" id="UP000320580">
    <property type="component" value="Chromosome"/>
</dbReference>
<dbReference type="InterPro" id="IPR000086">
    <property type="entry name" value="NUDIX_hydrolase_dom"/>
</dbReference>
<gene>
    <name evidence="4" type="ORF">FQU76_06065</name>
</gene>
<dbReference type="Pfam" id="PF00293">
    <property type="entry name" value="NUDIX"/>
    <property type="match status" value="1"/>
</dbReference>
<feature type="domain" description="Nudix hydrolase" evidence="3">
    <location>
        <begin position="20"/>
        <end position="154"/>
    </location>
</feature>
<protein>
    <submittedName>
        <fullName evidence="4">NUDIX domain-containing protein</fullName>
    </submittedName>
</protein>
<dbReference type="SUPFAM" id="SSF55811">
    <property type="entry name" value="Nudix"/>
    <property type="match status" value="1"/>
</dbReference>
<dbReference type="AlphaFoldDB" id="A0A5B8IFZ6"/>
<dbReference type="PROSITE" id="PS51462">
    <property type="entry name" value="NUDIX"/>
    <property type="match status" value="1"/>
</dbReference>
<dbReference type="OrthoDB" id="9814308at2"/>
<keyword evidence="5" id="KW-1185">Reference proteome</keyword>
<dbReference type="RefSeq" id="WP_146479460.1">
    <property type="nucleotide sequence ID" value="NZ_CP042266.1"/>
</dbReference>
<dbReference type="PANTHER" id="PTHR43046">
    <property type="entry name" value="GDP-MANNOSE MANNOSYL HYDROLASE"/>
    <property type="match status" value="1"/>
</dbReference>
<evidence type="ECO:0000256" key="1">
    <source>
        <dbReference type="ARBA" id="ARBA00001946"/>
    </source>
</evidence>
<accession>A0A5B8IFZ6</accession>
<dbReference type="KEGG" id="sqz:FQU76_06065"/>
<comment type="cofactor">
    <cofactor evidence="1">
        <name>Mg(2+)</name>
        <dbReference type="ChEBI" id="CHEBI:18420"/>
    </cofactor>
</comment>
<evidence type="ECO:0000313" key="5">
    <source>
        <dbReference type="Proteomes" id="UP000320580"/>
    </source>
</evidence>
<evidence type="ECO:0000313" key="4">
    <source>
        <dbReference type="EMBL" id="QDY76159.1"/>
    </source>
</evidence>
<dbReference type="Gene3D" id="3.90.79.10">
    <property type="entry name" value="Nucleoside Triphosphate Pyrophosphohydrolase"/>
    <property type="match status" value="1"/>
</dbReference>
<dbReference type="PANTHER" id="PTHR43046:SF14">
    <property type="entry name" value="MUTT_NUDIX FAMILY PROTEIN"/>
    <property type="match status" value="1"/>
</dbReference>
<evidence type="ECO:0000256" key="2">
    <source>
        <dbReference type="ARBA" id="ARBA00022801"/>
    </source>
</evidence>
<sequence length="164" mass="18043">MGYVGSYVWTLRQSVGSRLLLMPGAQVLLADPDGRVLFQQRADNGLWEIPAGACEEGSDFAGTAVRELEEETGLVVRREDLVPFGSLSDPGTHTITYPNGDVMHCFALLFTARNWTGRLAPDPGEVLRAAWHHPDDPPAPLHKATAVVLELYREFNATGRFQAR</sequence>
<dbReference type="InterPro" id="IPR015797">
    <property type="entry name" value="NUDIX_hydrolase-like_dom_sf"/>
</dbReference>